<keyword evidence="6" id="KW-0472">Membrane</keyword>
<evidence type="ECO:0000256" key="6">
    <source>
        <dbReference type="ARBA" id="ARBA00023136"/>
    </source>
</evidence>
<keyword evidence="2" id="KW-0808">Transferase</keyword>
<dbReference type="Proteomes" id="UP000183210">
    <property type="component" value="Unassembled WGS sequence"/>
</dbReference>
<keyword evidence="3" id="KW-0812">Transmembrane</keyword>
<dbReference type="PANTHER" id="PTHR12137:SF54">
    <property type="entry name" value="CARBOHYDRATE SULFOTRANSFERASE"/>
    <property type="match status" value="1"/>
</dbReference>
<accession>A0A9X8M8Y7</accession>
<keyword evidence="7" id="KW-0325">Glycoprotein</keyword>
<comment type="subcellular location">
    <subcellularLocation>
        <location evidence="1">Golgi apparatus membrane</location>
        <topology evidence="1">Single-pass type II membrane protein</topology>
    </subcellularLocation>
</comment>
<evidence type="ECO:0000256" key="7">
    <source>
        <dbReference type="ARBA" id="ARBA00023180"/>
    </source>
</evidence>
<dbReference type="InterPro" id="IPR005331">
    <property type="entry name" value="Sulfotransferase"/>
</dbReference>
<dbReference type="Pfam" id="PF03567">
    <property type="entry name" value="Sulfotransfer_2"/>
    <property type="match status" value="1"/>
</dbReference>
<keyword evidence="4" id="KW-1133">Transmembrane helix</keyword>
<dbReference type="GO" id="GO:0016020">
    <property type="term" value="C:membrane"/>
    <property type="evidence" value="ECO:0007669"/>
    <property type="project" value="InterPro"/>
</dbReference>
<dbReference type="GO" id="GO:0016051">
    <property type="term" value="P:carbohydrate biosynthetic process"/>
    <property type="evidence" value="ECO:0007669"/>
    <property type="project" value="InterPro"/>
</dbReference>
<proteinExistence type="predicted"/>
<name>A0A9X8M8Y7_9PSED</name>
<comment type="caution">
    <text evidence="8">The sequence shown here is derived from an EMBL/GenBank/DDBJ whole genome shotgun (WGS) entry which is preliminary data.</text>
</comment>
<evidence type="ECO:0000256" key="2">
    <source>
        <dbReference type="ARBA" id="ARBA00022679"/>
    </source>
</evidence>
<evidence type="ECO:0000256" key="4">
    <source>
        <dbReference type="ARBA" id="ARBA00022989"/>
    </source>
</evidence>
<dbReference type="AlphaFoldDB" id="A0A9X8M8Y7"/>
<dbReference type="PANTHER" id="PTHR12137">
    <property type="entry name" value="CARBOHYDRATE SULFOTRANSFERASE"/>
    <property type="match status" value="1"/>
</dbReference>
<evidence type="ECO:0000256" key="3">
    <source>
        <dbReference type="ARBA" id="ARBA00022692"/>
    </source>
</evidence>
<reference evidence="8 9" key="1">
    <citation type="submission" date="2016-10" db="EMBL/GenBank/DDBJ databases">
        <authorList>
            <person name="Varghese N."/>
            <person name="Submissions S."/>
        </authorList>
    </citation>
    <scope>NUCLEOTIDE SEQUENCE [LARGE SCALE GENOMIC DNA]</scope>
    <source>
        <strain evidence="8 9">LMG 21974</strain>
    </source>
</reference>
<evidence type="ECO:0000313" key="8">
    <source>
        <dbReference type="EMBL" id="SEP64740.1"/>
    </source>
</evidence>
<evidence type="ECO:0000256" key="5">
    <source>
        <dbReference type="ARBA" id="ARBA00023034"/>
    </source>
</evidence>
<protein>
    <submittedName>
        <fullName evidence="8">Sulfotransferase family protein</fullName>
    </submittedName>
</protein>
<dbReference type="InterPro" id="IPR018011">
    <property type="entry name" value="Carb_sulfotrans_8-10"/>
</dbReference>
<dbReference type="EMBL" id="FOEV01000001">
    <property type="protein sequence ID" value="SEP64740.1"/>
    <property type="molecule type" value="Genomic_DNA"/>
</dbReference>
<evidence type="ECO:0000313" key="9">
    <source>
        <dbReference type="Proteomes" id="UP000183210"/>
    </source>
</evidence>
<evidence type="ECO:0000256" key="1">
    <source>
        <dbReference type="ARBA" id="ARBA00004323"/>
    </source>
</evidence>
<sequence>MALRKIQAVQTGMLQRYLWKLIPKAQRNFLLGRLSVVDRQVVNKVMSGNVIFPRPFADQNCLFIHVPKCAGSSLCKALFDDWRPGHLPLYWYEQQFPEAFEQSFKFTFVRHPVERAYSAFAFLKGNEPIARDLSAWRLMSRYDNFNTFVAQWLHEDNIRRQIHFAPQTDFLTDSLGRLAMDFIGRQESLEEDFARLTDILDLSATLPHINPSRQREAGPAHAFCTARTRRLIRRVYARDFELLGYA</sequence>
<gene>
    <name evidence="8" type="ORF">SAMN05216409_101393</name>
</gene>
<dbReference type="Gene3D" id="3.40.50.300">
    <property type="entry name" value="P-loop containing nucleotide triphosphate hydrolases"/>
    <property type="match status" value="1"/>
</dbReference>
<dbReference type="GO" id="GO:0008146">
    <property type="term" value="F:sulfotransferase activity"/>
    <property type="evidence" value="ECO:0007669"/>
    <property type="project" value="InterPro"/>
</dbReference>
<dbReference type="InterPro" id="IPR027417">
    <property type="entry name" value="P-loop_NTPase"/>
</dbReference>
<keyword evidence="5" id="KW-0333">Golgi apparatus</keyword>
<dbReference type="SUPFAM" id="SSF52540">
    <property type="entry name" value="P-loop containing nucleoside triphosphate hydrolases"/>
    <property type="match status" value="1"/>
</dbReference>
<organism evidence="8 9">
    <name type="scientific">Pseudomonas lutea</name>
    <dbReference type="NCBI Taxonomy" id="243924"/>
    <lineage>
        <taxon>Bacteria</taxon>
        <taxon>Pseudomonadati</taxon>
        <taxon>Pseudomonadota</taxon>
        <taxon>Gammaproteobacteria</taxon>
        <taxon>Pseudomonadales</taxon>
        <taxon>Pseudomonadaceae</taxon>
        <taxon>Pseudomonas</taxon>
    </lineage>
</organism>